<dbReference type="SUPFAM" id="SSF56059">
    <property type="entry name" value="Glutathione synthetase ATP-binding domain-like"/>
    <property type="match status" value="1"/>
</dbReference>
<evidence type="ECO:0000313" key="1">
    <source>
        <dbReference type="EMBL" id="PTX60242.1"/>
    </source>
</evidence>
<protein>
    <submittedName>
        <fullName evidence="1">YheC/D-like protein</fullName>
    </submittedName>
</protein>
<accession>A0A2T6BVY8</accession>
<reference evidence="1 2" key="1">
    <citation type="submission" date="2018-04" db="EMBL/GenBank/DDBJ databases">
        <title>Genomic Encyclopedia of Archaeal and Bacterial Type Strains, Phase II (KMG-II): from individual species to whole genera.</title>
        <authorList>
            <person name="Goeker M."/>
        </authorList>
    </citation>
    <scope>NUCLEOTIDE SEQUENCE [LARGE SCALE GENOMIC DNA]</scope>
    <source>
        <strain evidence="1 2">DSM 45787</strain>
    </source>
</reference>
<comment type="caution">
    <text evidence="1">The sequence shown here is derived from an EMBL/GenBank/DDBJ whole genome shotgun (WGS) entry which is preliminary data.</text>
</comment>
<organism evidence="1 2">
    <name type="scientific">Melghirimyces profundicolus</name>
    <dbReference type="NCBI Taxonomy" id="1242148"/>
    <lineage>
        <taxon>Bacteria</taxon>
        <taxon>Bacillati</taxon>
        <taxon>Bacillota</taxon>
        <taxon>Bacilli</taxon>
        <taxon>Bacillales</taxon>
        <taxon>Thermoactinomycetaceae</taxon>
        <taxon>Melghirimyces</taxon>
    </lineage>
</organism>
<proteinExistence type="predicted"/>
<dbReference type="InterPro" id="IPR026838">
    <property type="entry name" value="YheC/D"/>
</dbReference>
<gene>
    <name evidence="1" type="ORF">C8P63_1096</name>
</gene>
<dbReference type="AlphaFoldDB" id="A0A2T6BVY8"/>
<dbReference type="EMBL" id="QBKR01000009">
    <property type="protein sequence ID" value="PTX60242.1"/>
    <property type="molecule type" value="Genomic_DNA"/>
</dbReference>
<name>A0A2T6BVY8_9BACL</name>
<dbReference type="Pfam" id="PF14398">
    <property type="entry name" value="ATPgrasp_YheCD"/>
    <property type="match status" value="1"/>
</dbReference>
<keyword evidence="2" id="KW-1185">Reference proteome</keyword>
<dbReference type="Proteomes" id="UP000244240">
    <property type="component" value="Unassembled WGS sequence"/>
</dbReference>
<evidence type="ECO:0000313" key="2">
    <source>
        <dbReference type="Proteomes" id="UP000244240"/>
    </source>
</evidence>
<sequence>MGKYSVYPIRVGLLKGLRRQTVSVSYKIFLRLNSPSKIRLKVGQWETAVDLIQHSSDERILLSDDLLSKSGLFDGTECHVKAGGKYLQLGPLIGVFTRRHYIRRLNRQNATFRTSEMLKASSEAGTVIYHFSVRDLKLKDKTVKGTVFNPLTQKWKKRIFPLPDVLYDRSSGRAYRKYKRHVWARKKMDEMNIAKMNAVHYFDKWELFRQLGQYRNVSKYLPETRVYQPSRLKNMLLRNPVIYLKATIGGMGTRIMRIEKEGGGYRYSVYRRKLESNRLSSVQRVNRRVNSFFGPDRIIMQQGIQLVKANNGNVDMRATVQRNGKGELEINSIAVRMGKEGSPITSSRTGSNIVRLDEFMKASGYSNELKERIHKFLIRVYRRIEDVYGPFGEMGIDFGLDVSGNIRFIESNSKPAKDSLYKAFDRKTIDLAFRNPMEYAKYLSGFRSELP</sequence>